<protein>
    <recommendedName>
        <fullName evidence="3">SAM-dependent methyltransferase</fullName>
    </recommendedName>
</protein>
<dbReference type="PATRIC" id="fig|1423766.4.peg.76"/>
<organism evidence="1 2">
    <name type="scientific">Lentilactobacillus kisonensis DSM 19906 = JCM 15041</name>
    <dbReference type="NCBI Taxonomy" id="1423766"/>
    <lineage>
        <taxon>Bacteria</taxon>
        <taxon>Bacillati</taxon>
        <taxon>Bacillota</taxon>
        <taxon>Bacilli</taxon>
        <taxon>Lactobacillales</taxon>
        <taxon>Lactobacillaceae</taxon>
        <taxon>Lentilactobacillus</taxon>
    </lineage>
</organism>
<comment type="caution">
    <text evidence="1">The sequence shown here is derived from an EMBL/GenBank/DDBJ whole genome shotgun (WGS) entry which is preliminary data.</text>
</comment>
<dbReference type="InterPro" id="IPR029063">
    <property type="entry name" value="SAM-dependent_MTases_sf"/>
</dbReference>
<sequence>MNSTHLSKRLQAVSDHVESGSRLADIGSDHAYLPIYLAKNHIISYGVVGEVAKGPLSNAISEIKKAALLAILQPRLADGLAAIQPNDNINVITIAGMGGNLIRHILEAGRAKLTGTEKLILQPNVGEDTVRRWLMTNAYQIKAEQILAEDGHIYEIITAVKVPQKVSYTEKELKFGPFLIREKSPVFIEKWQEEVRLLERVISNMQKASHKNTQKINLISDEIQIIKGVISRES</sequence>
<dbReference type="PANTHER" id="PTHR38451:SF1">
    <property type="entry name" value="TRNA (ADENINE(22)-N(1))-METHYLTRANSFERASE"/>
    <property type="match status" value="1"/>
</dbReference>
<reference evidence="1 2" key="1">
    <citation type="journal article" date="2015" name="Genome Announc.">
        <title>Expanding the biotechnology potential of lactobacilli through comparative genomics of 213 strains and associated genera.</title>
        <authorList>
            <person name="Sun Z."/>
            <person name="Harris H.M."/>
            <person name="McCann A."/>
            <person name="Guo C."/>
            <person name="Argimon S."/>
            <person name="Zhang W."/>
            <person name="Yang X."/>
            <person name="Jeffery I.B."/>
            <person name="Cooney J.C."/>
            <person name="Kagawa T.F."/>
            <person name="Liu W."/>
            <person name="Song Y."/>
            <person name="Salvetti E."/>
            <person name="Wrobel A."/>
            <person name="Rasinkangas P."/>
            <person name="Parkhill J."/>
            <person name="Rea M.C."/>
            <person name="O'Sullivan O."/>
            <person name="Ritari J."/>
            <person name="Douillard F.P."/>
            <person name="Paul Ross R."/>
            <person name="Yang R."/>
            <person name="Briner A.E."/>
            <person name="Felis G.E."/>
            <person name="de Vos W.M."/>
            <person name="Barrangou R."/>
            <person name="Klaenhammer T.R."/>
            <person name="Caufield P.W."/>
            <person name="Cui Y."/>
            <person name="Zhang H."/>
            <person name="O'Toole P.W."/>
        </authorList>
    </citation>
    <scope>NUCLEOTIDE SEQUENCE [LARGE SCALE GENOMIC DNA]</scope>
    <source>
        <strain evidence="1 2">DSM 19906</strain>
    </source>
</reference>
<dbReference type="GO" id="GO:0160105">
    <property type="term" value="F:tRNA (adenine(22)-N1)-methyltransferase activity"/>
    <property type="evidence" value="ECO:0007669"/>
    <property type="project" value="InterPro"/>
</dbReference>
<evidence type="ECO:0000313" key="2">
    <source>
        <dbReference type="Proteomes" id="UP000051439"/>
    </source>
</evidence>
<accession>A0A0R1NUK1</accession>
<name>A0A0R1NUK1_9LACO</name>
<gene>
    <name evidence="1" type="ORF">FC98_GL000078</name>
</gene>
<dbReference type="AlphaFoldDB" id="A0A0R1NUK1"/>
<dbReference type="PIRSF" id="PIRSF018637">
    <property type="entry name" value="TrmK"/>
    <property type="match status" value="1"/>
</dbReference>
<dbReference type="RefSeq" id="WP_056948991.1">
    <property type="nucleotide sequence ID" value="NZ_AZEB01000001.1"/>
</dbReference>
<evidence type="ECO:0008006" key="3">
    <source>
        <dbReference type="Google" id="ProtNLM"/>
    </source>
</evidence>
<dbReference type="Gene3D" id="1.10.287.1890">
    <property type="match status" value="1"/>
</dbReference>
<dbReference type="Pfam" id="PF04816">
    <property type="entry name" value="TrmK"/>
    <property type="match status" value="1"/>
</dbReference>
<dbReference type="Proteomes" id="UP000051439">
    <property type="component" value="Unassembled WGS sequence"/>
</dbReference>
<evidence type="ECO:0000313" key="1">
    <source>
        <dbReference type="EMBL" id="KRL23353.1"/>
    </source>
</evidence>
<keyword evidence="2" id="KW-1185">Reference proteome</keyword>
<dbReference type="PANTHER" id="PTHR38451">
    <property type="entry name" value="TRNA (ADENINE(22)-N(1))-METHYLTRANSFERASE"/>
    <property type="match status" value="1"/>
</dbReference>
<dbReference type="InterPro" id="IPR006901">
    <property type="entry name" value="TrmK"/>
</dbReference>
<dbReference type="EMBL" id="AZEB01000001">
    <property type="protein sequence ID" value="KRL23353.1"/>
    <property type="molecule type" value="Genomic_DNA"/>
</dbReference>
<proteinExistence type="predicted"/>
<dbReference type="Gene3D" id="3.40.50.150">
    <property type="entry name" value="Vaccinia Virus protein VP39"/>
    <property type="match status" value="1"/>
</dbReference>